<evidence type="ECO:0000313" key="1">
    <source>
        <dbReference type="EMBL" id="MBB5282978.1"/>
    </source>
</evidence>
<dbReference type="AlphaFoldDB" id="A0A840TSM1"/>
<comment type="caution">
    <text evidence="1">The sequence shown here is derived from an EMBL/GenBank/DDBJ whole genome shotgun (WGS) entry which is preliminary data.</text>
</comment>
<accession>A0A840TSM1</accession>
<dbReference type="Proteomes" id="UP000557307">
    <property type="component" value="Unassembled WGS sequence"/>
</dbReference>
<evidence type="ECO:0000313" key="2">
    <source>
        <dbReference type="Proteomes" id="UP000557307"/>
    </source>
</evidence>
<keyword evidence="2" id="KW-1185">Reference proteome</keyword>
<protein>
    <submittedName>
        <fullName evidence="1">Uncharacterized protein</fullName>
    </submittedName>
</protein>
<name>A0A840TSM1_9BACT</name>
<proteinExistence type="predicted"/>
<reference evidence="1 2" key="1">
    <citation type="submission" date="2020-08" db="EMBL/GenBank/DDBJ databases">
        <title>Genomic Encyclopedia of Type Strains, Phase IV (KMG-IV): sequencing the most valuable type-strain genomes for metagenomic binning, comparative biology and taxonomic classification.</title>
        <authorList>
            <person name="Goeker M."/>
        </authorList>
    </citation>
    <scope>NUCLEOTIDE SEQUENCE [LARGE SCALE GENOMIC DNA]</scope>
    <source>
        <strain evidence="1 2">DSM 105074</strain>
    </source>
</reference>
<organism evidence="1 2">
    <name type="scientific">Rhabdobacter roseus</name>
    <dbReference type="NCBI Taxonomy" id="1655419"/>
    <lineage>
        <taxon>Bacteria</taxon>
        <taxon>Pseudomonadati</taxon>
        <taxon>Bacteroidota</taxon>
        <taxon>Cytophagia</taxon>
        <taxon>Cytophagales</taxon>
        <taxon>Cytophagaceae</taxon>
        <taxon>Rhabdobacter</taxon>
    </lineage>
</organism>
<sequence length="69" mass="7877">MLPLIRNGSWALELRRDRVPVRVLNAVMILMTPPYRKKEETLTGTGNAARVTFERRREAIGVFGKRPNG</sequence>
<gene>
    <name evidence="1" type="ORF">HNQ92_001104</name>
</gene>
<dbReference type="EMBL" id="JACHGF010000002">
    <property type="protein sequence ID" value="MBB5282978.1"/>
    <property type="molecule type" value="Genomic_DNA"/>
</dbReference>